<evidence type="ECO:0000313" key="7">
    <source>
        <dbReference type="Proteomes" id="UP000281647"/>
    </source>
</evidence>
<feature type="binding site" evidence="5">
    <location>
        <position position="46"/>
    </location>
    <ligand>
        <name>pyruvate</name>
        <dbReference type="ChEBI" id="CHEBI:15361"/>
    </ligand>
</feature>
<keyword evidence="2 3" id="KW-0456">Lyase</keyword>
<dbReference type="OrthoDB" id="9778880at2"/>
<dbReference type="AlphaFoldDB" id="A0A432V5W5"/>
<dbReference type="EMBL" id="RKST01000011">
    <property type="protein sequence ID" value="RUM97564.1"/>
    <property type="molecule type" value="Genomic_DNA"/>
</dbReference>
<dbReference type="SMART" id="SM01130">
    <property type="entry name" value="DHDPS"/>
    <property type="match status" value="1"/>
</dbReference>
<dbReference type="PANTHER" id="PTHR12128">
    <property type="entry name" value="DIHYDRODIPICOLINATE SYNTHASE"/>
    <property type="match status" value="1"/>
</dbReference>
<organism evidence="6 7">
    <name type="scientific">Borborobacter arsenicus</name>
    <dbReference type="NCBI Taxonomy" id="1851146"/>
    <lineage>
        <taxon>Bacteria</taxon>
        <taxon>Pseudomonadati</taxon>
        <taxon>Pseudomonadota</taxon>
        <taxon>Alphaproteobacteria</taxon>
        <taxon>Hyphomicrobiales</taxon>
        <taxon>Phyllobacteriaceae</taxon>
        <taxon>Borborobacter</taxon>
    </lineage>
</organism>
<reference evidence="6 7" key="1">
    <citation type="submission" date="2018-11" db="EMBL/GenBank/DDBJ databases">
        <title>Pseudaminobacter arsenicus sp. nov., an arsenic-resistant bacterium isolated from arsenic-rich aquifers.</title>
        <authorList>
            <person name="Mu Y."/>
        </authorList>
    </citation>
    <scope>NUCLEOTIDE SEQUENCE [LARGE SCALE GENOMIC DNA]</scope>
    <source>
        <strain evidence="6 7">CB3</strain>
    </source>
</reference>
<feature type="active site" description="Proton donor/acceptor" evidence="4">
    <location>
        <position position="134"/>
    </location>
</feature>
<comment type="caution">
    <text evidence="6">The sequence shown here is derived from an EMBL/GenBank/DDBJ whole genome shotgun (WGS) entry which is preliminary data.</text>
</comment>
<evidence type="ECO:0000256" key="4">
    <source>
        <dbReference type="PIRSR" id="PIRSR001365-1"/>
    </source>
</evidence>
<sequence>MLFRGLSAFPITPADQNGRVNVDELAVLLRRADDAGVASVGLLGSTGSYMYFSRSERRRAIEAAVDCLGRKTPVIASVGALRTDEAEALARDAQAAGADGLLLAPVSYTPLNNEEVFQHFEAVAAATDLPLCIYNNPGTTHFSFGVELLKRLAALPNIVAVKNPALPAQEMQASHAALRSALPADFAIGYAADWNVPGAILAGGVAWYSVVAGLLPEPTLKLMRAAQSGDAAKTQRINSHFEPLWALFRELSSYRVIYAATNILGLSKANPPRPMLPLSSADHQRVTAALDVLAQL</sequence>
<feature type="active site" description="Schiff-base intermediate with substrate" evidence="4">
    <location>
        <position position="162"/>
    </location>
</feature>
<dbReference type="CDD" id="cd00408">
    <property type="entry name" value="DHDPS-like"/>
    <property type="match status" value="1"/>
</dbReference>
<dbReference type="PRINTS" id="PR00146">
    <property type="entry name" value="DHPICSNTHASE"/>
</dbReference>
<dbReference type="PIRSF" id="PIRSF001365">
    <property type="entry name" value="DHDPS"/>
    <property type="match status" value="1"/>
</dbReference>
<name>A0A432V5W5_9HYPH</name>
<accession>A0A432V5W5</accession>
<dbReference type="PANTHER" id="PTHR12128:SF66">
    <property type="entry name" value="4-HYDROXY-2-OXOGLUTARATE ALDOLASE, MITOCHONDRIAL"/>
    <property type="match status" value="1"/>
</dbReference>
<comment type="similarity">
    <text evidence="1 3">Belongs to the DapA family.</text>
</comment>
<dbReference type="SUPFAM" id="SSF51569">
    <property type="entry name" value="Aldolase"/>
    <property type="match status" value="1"/>
</dbReference>
<evidence type="ECO:0000256" key="5">
    <source>
        <dbReference type="PIRSR" id="PIRSR001365-2"/>
    </source>
</evidence>
<dbReference type="InterPro" id="IPR002220">
    <property type="entry name" value="DapA-like"/>
</dbReference>
<dbReference type="Proteomes" id="UP000281647">
    <property type="component" value="Unassembled WGS sequence"/>
</dbReference>
<dbReference type="InterPro" id="IPR013785">
    <property type="entry name" value="Aldolase_TIM"/>
</dbReference>
<evidence type="ECO:0000256" key="3">
    <source>
        <dbReference type="PIRNR" id="PIRNR001365"/>
    </source>
</evidence>
<protein>
    <submittedName>
        <fullName evidence="6">Dihydrodipicolinate synthase family protein</fullName>
    </submittedName>
</protein>
<dbReference type="Pfam" id="PF00701">
    <property type="entry name" value="DHDPS"/>
    <property type="match status" value="1"/>
</dbReference>
<keyword evidence="7" id="KW-1185">Reference proteome</keyword>
<evidence type="ECO:0000256" key="2">
    <source>
        <dbReference type="ARBA" id="ARBA00023239"/>
    </source>
</evidence>
<evidence type="ECO:0000313" key="6">
    <source>
        <dbReference type="EMBL" id="RUM97564.1"/>
    </source>
</evidence>
<gene>
    <name evidence="6" type="ORF">EET67_13005</name>
</gene>
<dbReference type="GO" id="GO:0008840">
    <property type="term" value="F:4-hydroxy-tetrahydrodipicolinate synthase activity"/>
    <property type="evidence" value="ECO:0007669"/>
    <property type="project" value="TreeGrafter"/>
</dbReference>
<evidence type="ECO:0000256" key="1">
    <source>
        <dbReference type="ARBA" id="ARBA00007592"/>
    </source>
</evidence>
<proteinExistence type="inferred from homology"/>
<dbReference type="RefSeq" id="WP_128627156.1">
    <property type="nucleotide sequence ID" value="NZ_RKST01000011.1"/>
</dbReference>
<dbReference type="Gene3D" id="3.20.20.70">
    <property type="entry name" value="Aldolase class I"/>
    <property type="match status" value="1"/>
</dbReference>